<keyword evidence="2" id="KW-1185">Reference proteome</keyword>
<evidence type="ECO:0000313" key="1">
    <source>
        <dbReference type="EMBL" id="MSN96746.1"/>
    </source>
</evidence>
<dbReference type="Proteomes" id="UP000476338">
    <property type="component" value="Unassembled WGS sequence"/>
</dbReference>
<reference evidence="1 2" key="1">
    <citation type="submission" date="2019-09" db="EMBL/GenBank/DDBJ databases">
        <authorList>
            <person name="Silva M."/>
            <person name="Pereira G."/>
            <person name="Lopes-Da-Costa L."/>
            <person name="Silva E."/>
        </authorList>
    </citation>
    <scope>NUCLEOTIDE SEQUENCE [LARGE SCALE GENOMIC DNA]</scope>
    <source>
        <strain evidence="1 2">FMV-PI01</strain>
    </source>
</reference>
<dbReference type="RefSeq" id="WP_154571010.1">
    <property type="nucleotide sequence ID" value="NZ_VWSJ01000024.1"/>
</dbReference>
<organism evidence="1 2">
    <name type="scientific">Campylobacter portucalensis</name>
    <dbReference type="NCBI Taxonomy" id="2608384"/>
    <lineage>
        <taxon>Bacteria</taxon>
        <taxon>Pseudomonadati</taxon>
        <taxon>Campylobacterota</taxon>
        <taxon>Epsilonproteobacteria</taxon>
        <taxon>Campylobacterales</taxon>
        <taxon>Campylobacteraceae</taxon>
        <taxon>Campylobacter</taxon>
    </lineage>
</organism>
<sequence>MSRIFLMVFLVFDILFSLDIYDIKNLNDMGRYNRICQDNVRQFFVKNQDEVVANIYANACLKMDKINELIIPIVMLYKTQESRENAALYTTILFQKKMLYLALVDGVDISYIKTPKINYILSEVFDKFVAKDYVLKDNVYHINLDETKKADLFIKDESGIKQLVINIYKNGKISSIKRYW</sequence>
<dbReference type="AlphaFoldDB" id="A0A6L5WII0"/>
<proteinExistence type="predicted"/>
<evidence type="ECO:0000313" key="2">
    <source>
        <dbReference type="Proteomes" id="UP000476338"/>
    </source>
</evidence>
<accession>A0A6L5WII0</accession>
<gene>
    <name evidence="1" type="ORF">F1B92_06150</name>
</gene>
<comment type="caution">
    <text evidence="1">The sequence shown here is derived from an EMBL/GenBank/DDBJ whole genome shotgun (WGS) entry which is preliminary data.</text>
</comment>
<name>A0A6L5WII0_9BACT</name>
<protein>
    <submittedName>
        <fullName evidence="1">Uncharacterized protein</fullName>
    </submittedName>
</protein>
<reference evidence="1 2" key="2">
    <citation type="submission" date="2020-03" db="EMBL/GenBank/DDBJ databases">
        <title>Campylobacter portucalensis sp. nov., a new species of Campylobacter isolated from the reproductive tract of bulls.</title>
        <authorList>
            <person name="Silva M.F."/>
            <person name="Pereira G."/>
            <person name="Carneiro C."/>
            <person name="Hemphill A."/>
            <person name="Mateus L."/>
            <person name="Lopes-Da-Costa L."/>
            <person name="Silva E."/>
        </authorList>
    </citation>
    <scope>NUCLEOTIDE SEQUENCE [LARGE SCALE GENOMIC DNA]</scope>
    <source>
        <strain evidence="1 2">FMV-PI01</strain>
    </source>
</reference>
<dbReference type="EMBL" id="VWSJ01000024">
    <property type="protein sequence ID" value="MSN96746.1"/>
    <property type="molecule type" value="Genomic_DNA"/>
</dbReference>